<reference evidence="2" key="1">
    <citation type="journal article" date="2019" name="Int. J. Syst. Evol. Microbiol.">
        <title>The Global Catalogue of Microorganisms (GCM) 10K type strain sequencing project: providing services to taxonomists for standard genome sequencing and annotation.</title>
        <authorList>
            <consortium name="The Broad Institute Genomics Platform"/>
            <consortium name="The Broad Institute Genome Sequencing Center for Infectious Disease"/>
            <person name="Wu L."/>
            <person name="Ma J."/>
        </authorList>
    </citation>
    <scope>NUCLEOTIDE SEQUENCE [LARGE SCALE GENOMIC DNA]</scope>
    <source>
        <strain evidence="2">JCM 17712</strain>
    </source>
</reference>
<keyword evidence="2" id="KW-1185">Reference proteome</keyword>
<evidence type="ECO:0000313" key="2">
    <source>
        <dbReference type="Proteomes" id="UP001500864"/>
    </source>
</evidence>
<organism evidence="1 2">
    <name type="scientific">Bartonella jaculi</name>
    <dbReference type="NCBI Taxonomy" id="686226"/>
    <lineage>
        <taxon>Bacteria</taxon>
        <taxon>Pseudomonadati</taxon>
        <taxon>Pseudomonadota</taxon>
        <taxon>Alphaproteobacteria</taxon>
        <taxon>Hyphomicrobiales</taxon>
        <taxon>Bartonellaceae</taxon>
        <taxon>Bartonella</taxon>
    </lineage>
</organism>
<gene>
    <name evidence="1" type="ORF">GCM10023261_00760</name>
</gene>
<protein>
    <submittedName>
        <fullName evidence="1">Uncharacterized protein</fullName>
    </submittedName>
</protein>
<dbReference type="Proteomes" id="UP001500864">
    <property type="component" value="Unassembled WGS sequence"/>
</dbReference>
<sequence length="55" mass="6481">MIILLKNVSWIDSVLQLKIETKGAVYALFIDKKFIKFVFYEMEYSCVKFVSLTLL</sequence>
<proteinExistence type="predicted"/>
<name>A0ABP9N370_9HYPH</name>
<evidence type="ECO:0000313" key="1">
    <source>
        <dbReference type="EMBL" id="GAA5103513.1"/>
    </source>
</evidence>
<accession>A0ABP9N370</accession>
<dbReference type="EMBL" id="BAABIZ010000001">
    <property type="protein sequence ID" value="GAA5103513.1"/>
    <property type="molecule type" value="Genomic_DNA"/>
</dbReference>
<comment type="caution">
    <text evidence="1">The sequence shown here is derived from an EMBL/GenBank/DDBJ whole genome shotgun (WGS) entry which is preliminary data.</text>
</comment>